<name>A0A1W0WAW6_HYPEX</name>
<dbReference type="AlphaFoldDB" id="A0A1W0WAW6"/>
<evidence type="ECO:0000313" key="3">
    <source>
        <dbReference type="EMBL" id="OQV12366.1"/>
    </source>
</evidence>
<dbReference type="InterPro" id="IPR036645">
    <property type="entry name" value="Elafin-like_sf"/>
</dbReference>
<dbReference type="SUPFAM" id="SSF57256">
    <property type="entry name" value="Elafin-like"/>
    <property type="match status" value="1"/>
</dbReference>
<dbReference type="Gene3D" id="4.10.75.10">
    <property type="entry name" value="Elafin-like"/>
    <property type="match status" value="1"/>
</dbReference>
<accession>A0A1W0WAW6</accession>
<feature type="domain" description="WAP" evidence="2">
    <location>
        <begin position="43"/>
        <end position="85"/>
    </location>
</feature>
<feature type="chain" id="PRO_5012303228" description="WAP domain-containing protein" evidence="1">
    <location>
        <begin position="21"/>
        <end position="95"/>
    </location>
</feature>
<gene>
    <name evidence="3" type="ORF">BV898_13394</name>
</gene>
<dbReference type="GO" id="GO:0005576">
    <property type="term" value="C:extracellular region"/>
    <property type="evidence" value="ECO:0007669"/>
    <property type="project" value="InterPro"/>
</dbReference>
<dbReference type="Proteomes" id="UP000192578">
    <property type="component" value="Unassembled WGS sequence"/>
</dbReference>
<sequence>MHATLIAAVVLVVLAVGINGNVVPAEVSEAEVAAAPWVNCRYYCPRGPAFHEPFQPCGDACSEDSQCAPAHKCCTRGCGESRCVKGKVQSNSFLC</sequence>
<keyword evidence="4" id="KW-1185">Reference proteome</keyword>
<dbReference type="Pfam" id="PF00095">
    <property type="entry name" value="WAP"/>
    <property type="match status" value="1"/>
</dbReference>
<proteinExistence type="predicted"/>
<dbReference type="GO" id="GO:0030414">
    <property type="term" value="F:peptidase inhibitor activity"/>
    <property type="evidence" value="ECO:0007669"/>
    <property type="project" value="InterPro"/>
</dbReference>
<evidence type="ECO:0000259" key="2">
    <source>
        <dbReference type="Pfam" id="PF00095"/>
    </source>
</evidence>
<evidence type="ECO:0000313" key="4">
    <source>
        <dbReference type="Proteomes" id="UP000192578"/>
    </source>
</evidence>
<organism evidence="3 4">
    <name type="scientific">Hypsibius exemplaris</name>
    <name type="common">Freshwater tardigrade</name>
    <dbReference type="NCBI Taxonomy" id="2072580"/>
    <lineage>
        <taxon>Eukaryota</taxon>
        <taxon>Metazoa</taxon>
        <taxon>Ecdysozoa</taxon>
        <taxon>Tardigrada</taxon>
        <taxon>Eutardigrada</taxon>
        <taxon>Parachela</taxon>
        <taxon>Hypsibioidea</taxon>
        <taxon>Hypsibiidae</taxon>
        <taxon>Hypsibius</taxon>
    </lineage>
</organism>
<keyword evidence="1" id="KW-0732">Signal</keyword>
<dbReference type="EMBL" id="MTYJ01000147">
    <property type="protein sequence ID" value="OQV12366.1"/>
    <property type="molecule type" value="Genomic_DNA"/>
</dbReference>
<feature type="signal peptide" evidence="1">
    <location>
        <begin position="1"/>
        <end position="20"/>
    </location>
</feature>
<comment type="caution">
    <text evidence="3">The sequence shown here is derived from an EMBL/GenBank/DDBJ whole genome shotgun (WGS) entry which is preliminary data.</text>
</comment>
<reference evidence="4" key="1">
    <citation type="submission" date="2017-01" db="EMBL/GenBank/DDBJ databases">
        <title>Comparative genomics of anhydrobiosis in the tardigrade Hypsibius dujardini.</title>
        <authorList>
            <person name="Yoshida Y."/>
            <person name="Koutsovoulos G."/>
            <person name="Laetsch D."/>
            <person name="Stevens L."/>
            <person name="Kumar S."/>
            <person name="Horikawa D."/>
            <person name="Ishino K."/>
            <person name="Komine S."/>
            <person name="Tomita M."/>
            <person name="Blaxter M."/>
            <person name="Arakawa K."/>
        </authorList>
    </citation>
    <scope>NUCLEOTIDE SEQUENCE [LARGE SCALE GENOMIC DNA]</scope>
    <source>
        <strain evidence="4">Z151</strain>
    </source>
</reference>
<protein>
    <recommendedName>
        <fullName evidence="2">WAP domain-containing protein</fullName>
    </recommendedName>
</protein>
<dbReference type="InterPro" id="IPR008197">
    <property type="entry name" value="WAP_dom"/>
</dbReference>
<evidence type="ECO:0000256" key="1">
    <source>
        <dbReference type="SAM" id="SignalP"/>
    </source>
</evidence>